<evidence type="ECO:0000313" key="2">
    <source>
        <dbReference type="Proteomes" id="UP000789759"/>
    </source>
</evidence>
<sequence>MCLGPLSPCHCAKGFKCSEITKTCINETSKEYCTQCGQPYGSNGPCCAPGIKDSNNNICYCATGRIFCSSNDECQKGLCCQRSTGSCIQDPFG</sequence>
<dbReference type="OrthoDB" id="10508808at2759"/>
<evidence type="ECO:0000313" key="1">
    <source>
        <dbReference type="EMBL" id="CAG8573569.1"/>
    </source>
</evidence>
<keyword evidence="2" id="KW-1185">Reference proteome</keyword>
<name>A0A9N9BRB7_9GLOM</name>
<feature type="non-terminal residue" evidence="1">
    <location>
        <position position="93"/>
    </location>
</feature>
<gene>
    <name evidence="1" type="ORF">CPELLU_LOCUS5767</name>
</gene>
<comment type="caution">
    <text evidence="1">The sequence shown here is derived from an EMBL/GenBank/DDBJ whole genome shotgun (WGS) entry which is preliminary data.</text>
</comment>
<proteinExistence type="predicted"/>
<accession>A0A9N9BRB7</accession>
<dbReference type="AlphaFoldDB" id="A0A9N9BRB7"/>
<organism evidence="1 2">
    <name type="scientific">Cetraspora pellucida</name>
    <dbReference type="NCBI Taxonomy" id="1433469"/>
    <lineage>
        <taxon>Eukaryota</taxon>
        <taxon>Fungi</taxon>
        <taxon>Fungi incertae sedis</taxon>
        <taxon>Mucoromycota</taxon>
        <taxon>Glomeromycotina</taxon>
        <taxon>Glomeromycetes</taxon>
        <taxon>Diversisporales</taxon>
        <taxon>Gigasporaceae</taxon>
        <taxon>Cetraspora</taxon>
    </lineage>
</organism>
<reference evidence="1" key="1">
    <citation type="submission" date="2021-06" db="EMBL/GenBank/DDBJ databases">
        <authorList>
            <person name="Kallberg Y."/>
            <person name="Tangrot J."/>
            <person name="Rosling A."/>
        </authorList>
    </citation>
    <scope>NUCLEOTIDE SEQUENCE</scope>
    <source>
        <strain evidence="1">FL966</strain>
    </source>
</reference>
<protein>
    <submittedName>
        <fullName evidence="1">2973_t:CDS:1</fullName>
    </submittedName>
</protein>
<dbReference type="EMBL" id="CAJVQA010003387">
    <property type="protein sequence ID" value="CAG8573569.1"/>
    <property type="molecule type" value="Genomic_DNA"/>
</dbReference>
<dbReference type="Proteomes" id="UP000789759">
    <property type="component" value="Unassembled WGS sequence"/>
</dbReference>